<evidence type="ECO:0000313" key="1">
    <source>
        <dbReference type="EMBL" id="QNM12312.1"/>
    </source>
</evidence>
<gene>
    <name evidence="1" type="ORF">H9Q80_19070</name>
</gene>
<sequence>MLKMTEIKLKYPAARIRALNSVLAKKDTTLDNEMNCLLDQLYKKIVKPEVRNFIEEMEHDE</sequence>
<dbReference type="EMBL" id="CP060636">
    <property type="protein sequence ID" value="QNM12312.1"/>
    <property type="molecule type" value="Genomic_DNA"/>
</dbReference>
<accession>A0A7G9GND0</accession>
<evidence type="ECO:0000313" key="2">
    <source>
        <dbReference type="Proteomes" id="UP000515856"/>
    </source>
</evidence>
<keyword evidence="2" id="KW-1185">Reference proteome</keyword>
<dbReference type="Proteomes" id="UP000515856">
    <property type="component" value="Chromosome"/>
</dbReference>
<reference evidence="1 2" key="1">
    <citation type="submission" date="2020-08" db="EMBL/GenBank/DDBJ databases">
        <authorList>
            <person name="Liu C."/>
            <person name="Sun Q."/>
        </authorList>
    </citation>
    <scope>NUCLEOTIDE SEQUENCE [LARGE SCALE GENOMIC DNA]</scope>
    <source>
        <strain evidence="1 2">NSJ-61</strain>
    </source>
</reference>
<dbReference type="AlphaFoldDB" id="A0A7G9GND0"/>
<protein>
    <submittedName>
        <fullName evidence="1">Uncharacterized protein</fullName>
    </submittedName>
</protein>
<name>A0A7G9GND0_9FIRM</name>
<dbReference type="RefSeq" id="WP_117455912.1">
    <property type="nucleotide sequence ID" value="NZ_CP060636.1"/>
</dbReference>
<dbReference type="KEGG" id="ehn:H9Q80_19070"/>
<proteinExistence type="predicted"/>
<organism evidence="1 2">
    <name type="scientific">[Eubacterium] hominis</name>
    <dbReference type="NCBI Taxonomy" id="2764325"/>
    <lineage>
        <taxon>Bacteria</taxon>
        <taxon>Bacillati</taxon>
        <taxon>Bacillota</taxon>
        <taxon>Erysipelotrichia</taxon>
        <taxon>Erysipelotrichales</taxon>
        <taxon>Erysipelotrichaceae</taxon>
        <taxon>Amedibacillus</taxon>
    </lineage>
</organism>